<proteinExistence type="predicted"/>
<dbReference type="AlphaFoldDB" id="X1LH60"/>
<comment type="caution">
    <text evidence="2">The sequence shown here is derived from an EMBL/GenBank/DDBJ whole genome shotgun (WGS) entry which is preliminary data.</text>
</comment>
<protein>
    <submittedName>
        <fullName evidence="2">Uncharacterized protein</fullName>
    </submittedName>
</protein>
<name>X1LH60_9ZZZZ</name>
<evidence type="ECO:0000313" key="2">
    <source>
        <dbReference type="EMBL" id="GAH93463.1"/>
    </source>
</evidence>
<evidence type="ECO:0000256" key="1">
    <source>
        <dbReference type="SAM" id="MobiDB-lite"/>
    </source>
</evidence>
<dbReference type="EMBL" id="BARV01000107">
    <property type="protein sequence ID" value="GAH93463.1"/>
    <property type="molecule type" value="Genomic_DNA"/>
</dbReference>
<gene>
    <name evidence="2" type="ORF">S06H3_00568</name>
</gene>
<reference evidence="2" key="1">
    <citation type="journal article" date="2014" name="Front. Microbiol.">
        <title>High frequency of phylogenetically diverse reductive dehalogenase-homologous genes in deep subseafloor sedimentary metagenomes.</title>
        <authorList>
            <person name="Kawai M."/>
            <person name="Futagami T."/>
            <person name="Toyoda A."/>
            <person name="Takaki Y."/>
            <person name="Nishi S."/>
            <person name="Hori S."/>
            <person name="Arai W."/>
            <person name="Tsubouchi T."/>
            <person name="Morono Y."/>
            <person name="Uchiyama I."/>
            <person name="Ito T."/>
            <person name="Fujiyama A."/>
            <person name="Inagaki F."/>
            <person name="Takami H."/>
        </authorList>
    </citation>
    <scope>NUCLEOTIDE SEQUENCE</scope>
    <source>
        <strain evidence="2">Expedition CK06-06</strain>
    </source>
</reference>
<accession>X1LH60</accession>
<sequence>MTETRRPFPGRTKPTSPAPMCPVTSVVNHTTAILERRFVVKEIQPLLDDIDDEQKDRYGDDD</sequence>
<organism evidence="2">
    <name type="scientific">marine sediment metagenome</name>
    <dbReference type="NCBI Taxonomy" id="412755"/>
    <lineage>
        <taxon>unclassified sequences</taxon>
        <taxon>metagenomes</taxon>
        <taxon>ecological metagenomes</taxon>
    </lineage>
</organism>
<feature type="region of interest" description="Disordered" evidence="1">
    <location>
        <begin position="1"/>
        <end position="22"/>
    </location>
</feature>